<comment type="caution">
    <text evidence="6">The sequence shown here is derived from an EMBL/GenBank/DDBJ whole genome shotgun (WGS) entry which is preliminary data.</text>
</comment>
<dbReference type="PANTHER" id="PTHR14387:SF7">
    <property type="entry name" value="THYROID ADENOMA-ASSOCIATED PROTEIN"/>
    <property type="match status" value="1"/>
</dbReference>
<sequence>MRVATNYNDLRIRTLFDRILQLLSSTQPPETASGATLVQCIAQINDQNLRELINYDNNQQYDQIYLLINHITKRLDNEVQQANINLFQAAKNGPMYGCLSGINALLTIIQDDKYENEQQINQWRILFDHLIELCLEIALLTSPIVSSSSPEGMMPMELTDISRKVDDGNSNGQITSQMLLVCCWRTIKEISLLFSRLGQIGIKYIQNETQYRFISLKQIHIICDYYMEQLLKSRHCGAYELAYTGFLIICEQLWSSNCNELCNLPIKWIENGIKMVEENSLDKNKLCLTRRSGGLPFYLQSILTDEPIKQRGQQRTYVAKLMETLLNIIQNDPDTLQIDGEILENSRKIHAYNTVRSFYRNQRFANDVYPYIERGLHLSITGFTSSIWMIRNSATLLLSTIVQRIFGPSKTKDGEENLSKKNSMTSREFFNKYPSLFHLFYQQLQQTTSTRSSIESLSSSCLFAILLILRRLYPSPLDGIDCSLTLDKLLPFVIKCEESPLLRIREHSSKALLALIHRDQYSTIIHQQINQLMKQSKDKIRQNTLHGRLLQINAIFHSMKKNHLQFTFDSSFSLEEMLSSLQWCIYENNCSLTQYCYLEFLYNIHYQISSNELRNSINEYINNILKNGDKITIGSDDLTRILTRLIIHLENIQVQLKLFIFVEQTRTELCFIETLLLENNLSLFENNIRQWIIDLLLTMDLFNEQLYTKACELLLKMIDKTHNYERLTRRIVELIEKLRRPMSLAASFNLISELLPLCSSSKNNEQDLIELVYDRMNEFVDDESSDECACAILNLLSKAQSCLYDSLNAESKCQYWKLILKLSSFSSDIVRQTFIKTIPLIINDKRLSGVFGANCYLTQNVLFEYFTCDALLYPSSDLFVNLIVNLFNDLLNDIHSNDEDEEEINFDRRLWPSSEGYNNVFVSENESCDHYCACYGQHLLSSLEKILEKSSTININKTIDMIRDQCNRLIDIQIEAFNRFFIRQRSTVRLNLMIEFLRVTKSIQGIKLEQLPQQWTSHH</sequence>
<dbReference type="SUPFAM" id="SSF48371">
    <property type="entry name" value="ARM repeat"/>
    <property type="match status" value="1"/>
</dbReference>
<evidence type="ECO:0000256" key="3">
    <source>
        <dbReference type="ARBA" id="ARBA00035698"/>
    </source>
</evidence>
<feature type="domain" description="DUF2428" evidence="4">
    <location>
        <begin position="126"/>
        <end position="388"/>
    </location>
</feature>
<evidence type="ECO:0000259" key="5">
    <source>
        <dbReference type="Pfam" id="PF25151"/>
    </source>
</evidence>
<gene>
    <name evidence="7" type="ORF">JXQ802_LOCUS15193</name>
    <name evidence="6" type="ORF">PYM288_LOCUS7977</name>
</gene>
<accession>A0A813XG45</accession>
<dbReference type="Pfam" id="PF10350">
    <property type="entry name" value="DUF2428"/>
    <property type="match status" value="1"/>
</dbReference>
<evidence type="ECO:0000313" key="7">
    <source>
        <dbReference type="EMBL" id="CAF1021586.1"/>
    </source>
</evidence>
<dbReference type="Proteomes" id="UP000663870">
    <property type="component" value="Unassembled WGS sequence"/>
</dbReference>
<evidence type="ECO:0000313" key="9">
    <source>
        <dbReference type="Proteomes" id="UP000663870"/>
    </source>
</evidence>
<dbReference type="GO" id="GO:0030488">
    <property type="term" value="P:tRNA methylation"/>
    <property type="evidence" value="ECO:0007669"/>
    <property type="project" value="TreeGrafter"/>
</dbReference>
<dbReference type="AlphaFoldDB" id="A0A813XG45"/>
<dbReference type="InterPro" id="IPR056842">
    <property type="entry name" value="THADA-like_TPR_C"/>
</dbReference>
<dbReference type="PANTHER" id="PTHR14387">
    <property type="entry name" value="THADA/DEATH RECEPTOR INTERACTING PROTEIN"/>
    <property type="match status" value="1"/>
</dbReference>
<keyword evidence="2" id="KW-0819">tRNA processing</keyword>
<protein>
    <recommendedName>
        <fullName evidence="3">tRNA (32-2'-O)-methyltransferase regulator THADA</fullName>
    </recommendedName>
</protein>
<keyword evidence="9" id="KW-1185">Reference proteome</keyword>
<proteinExistence type="inferred from homology"/>
<dbReference type="EMBL" id="CAJNOH010000102">
    <property type="protein sequence ID" value="CAF0869611.1"/>
    <property type="molecule type" value="Genomic_DNA"/>
</dbReference>
<evidence type="ECO:0000313" key="6">
    <source>
        <dbReference type="EMBL" id="CAF0869611.1"/>
    </source>
</evidence>
<dbReference type="GO" id="GO:0005829">
    <property type="term" value="C:cytosol"/>
    <property type="evidence" value="ECO:0007669"/>
    <property type="project" value="TreeGrafter"/>
</dbReference>
<dbReference type="EMBL" id="CAJNOL010000351">
    <property type="protein sequence ID" value="CAF1021586.1"/>
    <property type="molecule type" value="Genomic_DNA"/>
</dbReference>
<evidence type="ECO:0000256" key="2">
    <source>
        <dbReference type="ARBA" id="ARBA00022694"/>
    </source>
</evidence>
<dbReference type="InterPro" id="IPR051954">
    <property type="entry name" value="tRNA_methyltransferase_THADA"/>
</dbReference>
<dbReference type="Pfam" id="PF25151">
    <property type="entry name" value="TPR_Trm732_C"/>
    <property type="match status" value="1"/>
</dbReference>
<evidence type="ECO:0000259" key="4">
    <source>
        <dbReference type="Pfam" id="PF10350"/>
    </source>
</evidence>
<feature type="domain" description="tRNA (32-2'-O)-methyltransferase regulator THADA-like C-terminal TPR repeats region" evidence="5">
    <location>
        <begin position="391"/>
        <end position="555"/>
    </location>
</feature>
<dbReference type="InterPro" id="IPR016024">
    <property type="entry name" value="ARM-type_fold"/>
</dbReference>
<dbReference type="InterPro" id="IPR019442">
    <property type="entry name" value="THADA/TRM732_DUF2428"/>
</dbReference>
<comment type="similarity">
    <text evidence="1">Belongs to the THADA family.</text>
</comment>
<dbReference type="Proteomes" id="UP000663854">
    <property type="component" value="Unassembled WGS sequence"/>
</dbReference>
<name>A0A813XG45_9BILA</name>
<reference evidence="6" key="1">
    <citation type="submission" date="2021-02" db="EMBL/GenBank/DDBJ databases">
        <authorList>
            <person name="Nowell W R."/>
        </authorList>
    </citation>
    <scope>NUCLEOTIDE SEQUENCE</scope>
</reference>
<organism evidence="6 8">
    <name type="scientific">Rotaria sordida</name>
    <dbReference type="NCBI Taxonomy" id="392033"/>
    <lineage>
        <taxon>Eukaryota</taxon>
        <taxon>Metazoa</taxon>
        <taxon>Spiralia</taxon>
        <taxon>Gnathifera</taxon>
        <taxon>Rotifera</taxon>
        <taxon>Eurotatoria</taxon>
        <taxon>Bdelloidea</taxon>
        <taxon>Philodinida</taxon>
        <taxon>Philodinidae</taxon>
        <taxon>Rotaria</taxon>
    </lineage>
</organism>
<evidence type="ECO:0000256" key="1">
    <source>
        <dbReference type="ARBA" id="ARBA00010409"/>
    </source>
</evidence>
<evidence type="ECO:0000313" key="8">
    <source>
        <dbReference type="Proteomes" id="UP000663854"/>
    </source>
</evidence>